<dbReference type="AlphaFoldDB" id="A0AAE3VDK0"/>
<dbReference type="Pfam" id="PF08308">
    <property type="entry name" value="PEGA"/>
    <property type="match status" value="1"/>
</dbReference>
<dbReference type="Gene3D" id="3.40.50.10610">
    <property type="entry name" value="ABC-type transport auxiliary lipoprotein component"/>
    <property type="match status" value="1"/>
</dbReference>
<evidence type="ECO:0000259" key="1">
    <source>
        <dbReference type="Pfam" id="PF08308"/>
    </source>
</evidence>
<comment type="caution">
    <text evidence="2">The sequence shown here is derived from an EMBL/GenBank/DDBJ whole genome shotgun (WGS) entry which is preliminary data.</text>
</comment>
<dbReference type="EMBL" id="JAUSVL010000001">
    <property type="protein sequence ID" value="MDQ0288547.1"/>
    <property type="molecule type" value="Genomic_DNA"/>
</dbReference>
<name>A0AAE3VDK0_9BACT</name>
<organism evidence="2 3">
    <name type="scientific">Oligosphaera ethanolica</name>
    <dbReference type="NCBI Taxonomy" id="760260"/>
    <lineage>
        <taxon>Bacteria</taxon>
        <taxon>Pseudomonadati</taxon>
        <taxon>Lentisphaerota</taxon>
        <taxon>Oligosphaeria</taxon>
        <taxon>Oligosphaerales</taxon>
        <taxon>Oligosphaeraceae</taxon>
        <taxon>Oligosphaera</taxon>
    </lineage>
</organism>
<gene>
    <name evidence="2" type="ORF">J3R75_000654</name>
</gene>
<evidence type="ECO:0000313" key="3">
    <source>
        <dbReference type="Proteomes" id="UP001238163"/>
    </source>
</evidence>
<keyword evidence="3" id="KW-1185">Reference proteome</keyword>
<feature type="domain" description="PEGA" evidence="1">
    <location>
        <begin position="276"/>
        <end position="334"/>
    </location>
</feature>
<dbReference type="Proteomes" id="UP001238163">
    <property type="component" value="Unassembled WGS sequence"/>
</dbReference>
<accession>A0AAE3VDK0</accession>
<proteinExistence type="predicted"/>
<evidence type="ECO:0000313" key="2">
    <source>
        <dbReference type="EMBL" id="MDQ0288547.1"/>
    </source>
</evidence>
<reference evidence="2" key="1">
    <citation type="submission" date="2023-07" db="EMBL/GenBank/DDBJ databases">
        <title>Genomic Encyclopedia of Type Strains, Phase IV (KMG-IV): sequencing the most valuable type-strain genomes for metagenomic binning, comparative biology and taxonomic classification.</title>
        <authorList>
            <person name="Goeker M."/>
        </authorList>
    </citation>
    <scope>NUCLEOTIDE SEQUENCE</scope>
    <source>
        <strain evidence="2">DSM 24202</strain>
    </source>
</reference>
<dbReference type="RefSeq" id="WP_307259874.1">
    <property type="nucleotide sequence ID" value="NZ_JAUSVL010000001.1"/>
</dbReference>
<dbReference type="InterPro" id="IPR013229">
    <property type="entry name" value="PEGA"/>
</dbReference>
<protein>
    <submittedName>
        <fullName evidence="2">TolB-like protein</fullName>
    </submittedName>
</protein>
<sequence length="410" mass="43486">MKTWTMQMKQNVPMLSLVLGVLLLAIGGLQAQDAAGQVTVGAQGVVLEPGKPVEVTLPTPGTVVVTPPAMVGEGVQTQRVTVEVQTVVPPPQPPLLTKAVLVVQNHAQAEYRDFLSGMADLLTTELSNRNFQIINPANVAGVMQNTTPEGEVMPASAANRLAQTLGADYLITASLRRITSRRRGADPATAITTLNMSLSLNLANGQDGATIGGETVTVSSPQLTPAGLANNSEDVLHDMLEEAVVTGADWLSTRVASRIPAQAPAANLVAVQFSCNMPGADIQIDGVSYGTVPATLRVAPGLHNVVVSYPYCVPYARQAMLTEGQVFNVVLELDATGLARWKDQEMFTTIVQRIKESGATDDYVRTVLADGNAKFLSESHFRWDGALQTLTVTREGVPPVVYGPTTVLQK</sequence>